<dbReference type="InterPro" id="IPR050121">
    <property type="entry name" value="Cytochrome_P450_monoxygenase"/>
</dbReference>
<dbReference type="InterPro" id="IPR017972">
    <property type="entry name" value="Cyt_P450_CS"/>
</dbReference>
<comment type="similarity">
    <text evidence="3 8">Belongs to the cytochrome P450 family.</text>
</comment>
<comment type="pathway">
    <text evidence="2">Mycotoxin biosynthesis.</text>
</comment>
<dbReference type="CDD" id="cd11058">
    <property type="entry name" value="CYP60B-like"/>
    <property type="match status" value="1"/>
</dbReference>
<evidence type="ECO:0000256" key="8">
    <source>
        <dbReference type="RuleBase" id="RU000461"/>
    </source>
</evidence>
<feature type="binding site" description="axial binding residue" evidence="7">
    <location>
        <position position="430"/>
    </location>
    <ligand>
        <name>heme</name>
        <dbReference type="ChEBI" id="CHEBI:30413"/>
    </ligand>
    <ligandPart>
        <name>Fe</name>
        <dbReference type="ChEBI" id="CHEBI:18248"/>
    </ligandPart>
</feature>
<evidence type="ECO:0000256" key="5">
    <source>
        <dbReference type="ARBA" id="ARBA00022723"/>
    </source>
</evidence>
<name>A0A8K0SCT6_9HYPO</name>
<evidence type="ECO:0000313" key="10">
    <source>
        <dbReference type="Proteomes" id="UP000813444"/>
    </source>
</evidence>
<organism evidence="9 10">
    <name type="scientific">Stachybotrys elegans</name>
    <dbReference type="NCBI Taxonomy" id="80388"/>
    <lineage>
        <taxon>Eukaryota</taxon>
        <taxon>Fungi</taxon>
        <taxon>Dikarya</taxon>
        <taxon>Ascomycota</taxon>
        <taxon>Pezizomycotina</taxon>
        <taxon>Sordariomycetes</taxon>
        <taxon>Hypocreomycetidae</taxon>
        <taxon>Hypocreales</taxon>
        <taxon>Stachybotryaceae</taxon>
        <taxon>Stachybotrys</taxon>
    </lineage>
</organism>
<evidence type="ECO:0000256" key="7">
    <source>
        <dbReference type="PIRSR" id="PIRSR602401-1"/>
    </source>
</evidence>
<dbReference type="EMBL" id="JAGPNK010000026">
    <property type="protein sequence ID" value="KAH7304080.1"/>
    <property type="molecule type" value="Genomic_DNA"/>
</dbReference>
<reference evidence="9" key="1">
    <citation type="journal article" date="2021" name="Nat. Commun.">
        <title>Genetic determinants of endophytism in the Arabidopsis root mycobiome.</title>
        <authorList>
            <person name="Mesny F."/>
            <person name="Miyauchi S."/>
            <person name="Thiergart T."/>
            <person name="Pickel B."/>
            <person name="Atanasova L."/>
            <person name="Karlsson M."/>
            <person name="Huettel B."/>
            <person name="Barry K.W."/>
            <person name="Haridas S."/>
            <person name="Chen C."/>
            <person name="Bauer D."/>
            <person name="Andreopoulos W."/>
            <person name="Pangilinan J."/>
            <person name="LaButti K."/>
            <person name="Riley R."/>
            <person name="Lipzen A."/>
            <person name="Clum A."/>
            <person name="Drula E."/>
            <person name="Henrissat B."/>
            <person name="Kohler A."/>
            <person name="Grigoriev I.V."/>
            <person name="Martin F.M."/>
            <person name="Hacquard S."/>
        </authorList>
    </citation>
    <scope>NUCLEOTIDE SEQUENCE</scope>
    <source>
        <strain evidence="9">MPI-CAGE-CH-0235</strain>
    </source>
</reference>
<dbReference type="InterPro" id="IPR001128">
    <property type="entry name" value="Cyt_P450"/>
</dbReference>
<comment type="cofactor">
    <cofactor evidence="1 7">
        <name>heme</name>
        <dbReference type="ChEBI" id="CHEBI:30413"/>
    </cofactor>
</comment>
<dbReference type="GO" id="GO:0016705">
    <property type="term" value="F:oxidoreductase activity, acting on paired donors, with incorporation or reduction of molecular oxygen"/>
    <property type="evidence" value="ECO:0007669"/>
    <property type="project" value="InterPro"/>
</dbReference>
<sequence>MEMRRVLFTDVLVNLVLHLVYNVFLHPLRSFPGPWYAKAGILWLGVRAAKGDHWCAVHELRLKYCPVVRITPNELSFVDARAWKDIYGHRPGGTELPKGLSQTFSSNPQHPSIVFAPLEQHAKLRKLMSLGFSDAALRQQEHVLNNYAIKLVDGLKSQGHEPVDITKWFNFATFDMNGHLAFAESFNCLSSSTYHPWVSKMLSTVKFVTWTRILGRVAPRSLQILLRFLPERVRREHAETWEMAKLKVLRRRDCNIKYTDLMTNLIEAEKDGLLYLDDLTSNAPILVLAGSETTATSLSGTTYYLLKHPAAYSRLVEEIRSNIKSHADISLSTTSQLPYLTAVIEESLRMYSPANSNHPRVTPVEGAVICDRFVPGNTLVGIPHYVCFRSPTNFTDPDQFIPERSLKENSRYAGDKKEASQSFHLGPRNCIGRNLAMIEMRLILAHLLLAFDIELAPESERWENQQVLTTWIKGPPLVHLKPRKNSVP</sequence>
<dbReference type="PANTHER" id="PTHR24305:SF210">
    <property type="entry name" value="CYTOCHROME P450 MONOOXYGENASE ASQL-RELATED"/>
    <property type="match status" value="1"/>
</dbReference>
<proteinExistence type="inferred from homology"/>
<keyword evidence="10" id="KW-1185">Reference proteome</keyword>
<dbReference type="PANTHER" id="PTHR24305">
    <property type="entry name" value="CYTOCHROME P450"/>
    <property type="match status" value="1"/>
</dbReference>
<dbReference type="SUPFAM" id="SSF48264">
    <property type="entry name" value="Cytochrome P450"/>
    <property type="match status" value="1"/>
</dbReference>
<evidence type="ECO:0000256" key="1">
    <source>
        <dbReference type="ARBA" id="ARBA00001971"/>
    </source>
</evidence>
<evidence type="ECO:0000313" key="9">
    <source>
        <dbReference type="EMBL" id="KAH7304080.1"/>
    </source>
</evidence>
<dbReference type="InterPro" id="IPR002401">
    <property type="entry name" value="Cyt_P450_E_grp-I"/>
</dbReference>
<keyword evidence="6 7" id="KW-0408">Iron</keyword>
<dbReference type="PROSITE" id="PS00086">
    <property type="entry name" value="CYTOCHROME_P450"/>
    <property type="match status" value="1"/>
</dbReference>
<dbReference type="PRINTS" id="PR00385">
    <property type="entry name" value="P450"/>
</dbReference>
<evidence type="ECO:0000256" key="4">
    <source>
        <dbReference type="ARBA" id="ARBA00022617"/>
    </source>
</evidence>
<keyword evidence="4 7" id="KW-0349">Heme</keyword>
<dbReference type="GO" id="GO:0004497">
    <property type="term" value="F:monooxygenase activity"/>
    <property type="evidence" value="ECO:0007669"/>
    <property type="project" value="UniProtKB-KW"/>
</dbReference>
<dbReference type="Proteomes" id="UP000813444">
    <property type="component" value="Unassembled WGS sequence"/>
</dbReference>
<comment type="caution">
    <text evidence="9">The sequence shown here is derived from an EMBL/GenBank/DDBJ whole genome shotgun (WGS) entry which is preliminary data.</text>
</comment>
<gene>
    <name evidence="9" type="ORF">B0I35DRAFT_495764</name>
</gene>
<dbReference type="PRINTS" id="PR00463">
    <property type="entry name" value="EP450I"/>
</dbReference>
<dbReference type="GO" id="GO:0020037">
    <property type="term" value="F:heme binding"/>
    <property type="evidence" value="ECO:0007669"/>
    <property type="project" value="InterPro"/>
</dbReference>
<dbReference type="Gene3D" id="1.10.630.10">
    <property type="entry name" value="Cytochrome P450"/>
    <property type="match status" value="1"/>
</dbReference>
<evidence type="ECO:0000256" key="2">
    <source>
        <dbReference type="ARBA" id="ARBA00004685"/>
    </source>
</evidence>
<keyword evidence="8" id="KW-0560">Oxidoreductase</keyword>
<accession>A0A8K0SCT6</accession>
<evidence type="ECO:0000256" key="6">
    <source>
        <dbReference type="ARBA" id="ARBA00023004"/>
    </source>
</evidence>
<dbReference type="InterPro" id="IPR036396">
    <property type="entry name" value="Cyt_P450_sf"/>
</dbReference>
<evidence type="ECO:0000256" key="3">
    <source>
        <dbReference type="ARBA" id="ARBA00010617"/>
    </source>
</evidence>
<keyword evidence="8 9" id="KW-0503">Monooxygenase</keyword>
<dbReference type="Pfam" id="PF00067">
    <property type="entry name" value="p450"/>
    <property type="match status" value="1"/>
</dbReference>
<dbReference type="GO" id="GO:0005506">
    <property type="term" value="F:iron ion binding"/>
    <property type="evidence" value="ECO:0007669"/>
    <property type="project" value="InterPro"/>
</dbReference>
<keyword evidence="5 7" id="KW-0479">Metal-binding</keyword>
<protein>
    <submittedName>
        <fullName evidence="9">Cytochrome P450 monooxygenase</fullName>
    </submittedName>
</protein>
<dbReference type="OrthoDB" id="1470350at2759"/>
<dbReference type="AlphaFoldDB" id="A0A8K0SCT6"/>